<proteinExistence type="predicted"/>
<evidence type="ECO:0000256" key="1">
    <source>
        <dbReference type="ARBA" id="ARBA00022679"/>
    </source>
</evidence>
<dbReference type="Proteomes" id="UP000541444">
    <property type="component" value="Unassembled WGS sequence"/>
</dbReference>
<dbReference type="GO" id="GO:0005829">
    <property type="term" value="C:cytosol"/>
    <property type="evidence" value="ECO:0007669"/>
    <property type="project" value="TreeGrafter"/>
</dbReference>
<dbReference type="PANTHER" id="PTHR15067">
    <property type="entry name" value="E3 UBIQUITIN-PROTEIN LIGASE RNF8"/>
    <property type="match status" value="1"/>
</dbReference>
<keyword evidence="3" id="KW-0863">Zinc-finger</keyword>
<evidence type="ECO:0000256" key="5">
    <source>
        <dbReference type="ARBA" id="ARBA00022833"/>
    </source>
</evidence>
<keyword evidence="4" id="KW-0833">Ubl conjugation pathway</keyword>
<dbReference type="GO" id="GO:0061630">
    <property type="term" value="F:ubiquitin protein ligase activity"/>
    <property type="evidence" value="ECO:0007669"/>
    <property type="project" value="TreeGrafter"/>
</dbReference>
<evidence type="ECO:0000256" key="2">
    <source>
        <dbReference type="ARBA" id="ARBA00022723"/>
    </source>
</evidence>
<evidence type="ECO:0000256" key="3">
    <source>
        <dbReference type="ARBA" id="ARBA00022771"/>
    </source>
</evidence>
<dbReference type="GO" id="GO:0008270">
    <property type="term" value="F:zinc ion binding"/>
    <property type="evidence" value="ECO:0007669"/>
    <property type="project" value="UniProtKB-KW"/>
</dbReference>
<dbReference type="GO" id="GO:0016567">
    <property type="term" value="P:protein ubiquitination"/>
    <property type="evidence" value="ECO:0007669"/>
    <property type="project" value="TreeGrafter"/>
</dbReference>
<dbReference type="AlphaFoldDB" id="A0A7J7P2M0"/>
<evidence type="ECO:0000313" key="6">
    <source>
        <dbReference type="EMBL" id="KAF6173697.1"/>
    </source>
</evidence>
<evidence type="ECO:0000313" key="7">
    <source>
        <dbReference type="Proteomes" id="UP000541444"/>
    </source>
</evidence>
<sequence>MRTQRTRSATRGRTTTIPIIYDAASSICTTPKLLISDYFVFRLDQGLSDMYSCPTCRRPLFVSRSVNSTSPSSGEIPTDEQLVRQISSALDHQNPPTQGLPIGVLPNHTRTPSETIPWRVGLDSSWSQGLDGAGPSNNAIRSVGLGRVQMMMRHIASVGETYAQTALEDAAWSLWPMPHPQTAPGTSAPTAVAASTLRYTGNTGGLRFRNVTPSVNENIANILSMAETVREVLPHVPDELIFQVIHNP</sequence>
<organism evidence="6 7">
    <name type="scientific">Kingdonia uniflora</name>
    <dbReference type="NCBI Taxonomy" id="39325"/>
    <lineage>
        <taxon>Eukaryota</taxon>
        <taxon>Viridiplantae</taxon>
        <taxon>Streptophyta</taxon>
        <taxon>Embryophyta</taxon>
        <taxon>Tracheophyta</taxon>
        <taxon>Spermatophyta</taxon>
        <taxon>Magnoliopsida</taxon>
        <taxon>Ranunculales</taxon>
        <taxon>Circaeasteraceae</taxon>
        <taxon>Kingdonia</taxon>
    </lineage>
</organism>
<keyword evidence="1" id="KW-0808">Transferase</keyword>
<dbReference type="EMBL" id="JACGCM010000331">
    <property type="protein sequence ID" value="KAF6173697.1"/>
    <property type="molecule type" value="Genomic_DNA"/>
</dbReference>
<dbReference type="GO" id="GO:0000151">
    <property type="term" value="C:ubiquitin ligase complex"/>
    <property type="evidence" value="ECO:0007669"/>
    <property type="project" value="TreeGrafter"/>
</dbReference>
<reference evidence="6 7" key="1">
    <citation type="journal article" date="2020" name="IScience">
        <title>Genome Sequencing of the Endangered Kingdonia uniflora (Circaeasteraceae, Ranunculales) Reveals Potential Mechanisms of Evolutionary Specialization.</title>
        <authorList>
            <person name="Sun Y."/>
            <person name="Deng T."/>
            <person name="Zhang A."/>
            <person name="Moore M.J."/>
            <person name="Landis J.B."/>
            <person name="Lin N."/>
            <person name="Zhang H."/>
            <person name="Zhang X."/>
            <person name="Huang J."/>
            <person name="Zhang X."/>
            <person name="Sun H."/>
            <person name="Wang H."/>
        </authorList>
    </citation>
    <scope>NUCLEOTIDE SEQUENCE [LARGE SCALE GENOMIC DNA]</scope>
    <source>
        <strain evidence="6">TB1705</strain>
        <tissue evidence="6">Leaf</tissue>
    </source>
</reference>
<dbReference type="GO" id="GO:0034052">
    <property type="term" value="P:positive regulation of plant-type hypersensitive response"/>
    <property type="evidence" value="ECO:0007669"/>
    <property type="project" value="TreeGrafter"/>
</dbReference>
<keyword evidence="2" id="KW-0479">Metal-binding</keyword>
<accession>A0A7J7P2M0</accession>
<name>A0A7J7P2M0_9MAGN</name>
<evidence type="ECO:0000256" key="4">
    <source>
        <dbReference type="ARBA" id="ARBA00022786"/>
    </source>
</evidence>
<dbReference type="GO" id="GO:0006511">
    <property type="term" value="P:ubiquitin-dependent protein catabolic process"/>
    <property type="evidence" value="ECO:0007669"/>
    <property type="project" value="TreeGrafter"/>
</dbReference>
<comment type="caution">
    <text evidence="6">The sequence shown here is derived from an EMBL/GenBank/DDBJ whole genome shotgun (WGS) entry which is preliminary data.</text>
</comment>
<protein>
    <submittedName>
        <fullName evidence="6">Uncharacterized protein</fullName>
    </submittedName>
</protein>
<keyword evidence="7" id="KW-1185">Reference proteome</keyword>
<dbReference type="PANTHER" id="PTHR15067:SF4">
    <property type="entry name" value="E3 UBIQUITIN-PROTEIN LIGASE RNF8"/>
    <property type="match status" value="1"/>
</dbReference>
<dbReference type="OrthoDB" id="7759664at2759"/>
<dbReference type="GO" id="GO:0005886">
    <property type="term" value="C:plasma membrane"/>
    <property type="evidence" value="ECO:0007669"/>
    <property type="project" value="TreeGrafter"/>
</dbReference>
<keyword evidence="5" id="KW-0862">Zinc</keyword>
<gene>
    <name evidence="6" type="ORF">GIB67_021793</name>
</gene>